<name>A0A3B0C873_9FLAO</name>
<evidence type="ECO:0000313" key="3">
    <source>
        <dbReference type="EMBL" id="RKN81760.1"/>
    </source>
</evidence>
<evidence type="ECO:0000256" key="2">
    <source>
        <dbReference type="ARBA" id="ARBA00038358"/>
    </source>
</evidence>
<dbReference type="SUPFAM" id="SSF48208">
    <property type="entry name" value="Six-hairpin glycosidases"/>
    <property type="match status" value="1"/>
</dbReference>
<dbReference type="GO" id="GO:0052757">
    <property type="term" value="F:chondroitin hydrolase activity"/>
    <property type="evidence" value="ECO:0007669"/>
    <property type="project" value="TreeGrafter"/>
</dbReference>
<comment type="caution">
    <text evidence="3">The sequence shown here is derived from an EMBL/GenBank/DDBJ whole genome shotgun (WGS) entry which is preliminary data.</text>
</comment>
<dbReference type="EMBL" id="RBCJ01000002">
    <property type="protein sequence ID" value="RKN81760.1"/>
    <property type="molecule type" value="Genomic_DNA"/>
</dbReference>
<protein>
    <submittedName>
        <fullName evidence="3">Glycosyl hydrolase</fullName>
    </submittedName>
</protein>
<dbReference type="PANTHER" id="PTHR36845:SF1">
    <property type="entry name" value="HYDROLASE, PUTATIVE (AFU_ORTHOLOGUE AFUA_7G05090)-RELATED"/>
    <property type="match status" value="1"/>
</dbReference>
<evidence type="ECO:0000256" key="1">
    <source>
        <dbReference type="ARBA" id="ARBA00022801"/>
    </source>
</evidence>
<dbReference type="OrthoDB" id="428577at2"/>
<organism evidence="3 4">
    <name type="scientific">Ulvibacterium marinum</name>
    <dbReference type="NCBI Taxonomy" id="2419782"/>
    <lineage>
        <taxon>Bacteria</taxon>
        <taxon>Pseudomonadati</taxon>
        <taxon>Bacteroidota</taxon>
        <taxon>Flavobacteriia</taxon>
        <taxon>Flavobacteriales</taxon>
        <taxon>Flavobacteriaceae</taxon>
        <taxon>Ulvibacterium</taxon>
    </lineage>
</organism>
<dbReference type="GO" id="GO:0000272">
    <property type="term" value="P:polysaccharide catabolic process"/>
    <property type="evidence" value="ECO:0007669"/>
    <property type="project" value="TreeGrafter"/>
</dbReference>
<keyword evidence="4" id="KW-1185">Reference proteome</keyword>
<dbReference type="RefSeq" id="WP_120711914.1">
    <property type="nucleotide sequence ID" value="NZ_RBCJ01000002.1"/>
</dbReference>
<keyword evidence="1 3" id="KW-0378">Hydrolase</keyword>
<evidence type="ECO:0000313" key="4">
    <source>
        <dbReference type="Proteomes" id="UP000276603"/>
    </source>
</evidence>
<reference evidence="3 4" key="1">
    <citation type="submission" date="2018-10" db="EMBL/GenBank/DDBJ databases">
        <title>Ulvibacterium marinum gen. nov., sp. nov., a novel marine bacterium of the family Flavobacteriaceae, isolated from a culture of the green alga Ulva prolifera.</title>
        <authorList>
            <person name="Zhang Z."/>
        </authorList>
    </citation>
    <scope>NUCLEOTIDE SEQUENCE [LARGE SCALE GENOMIC DNA]</scope>
    <source>
        <strain evidence="3 4">CCMM003</strain>
    </source>
</reference>
<dbReference type="InterPro" id="IPR012341">
    <property type="entry name" value="6hp_glycosidase-like_sf"/>
</dbReference>
<gene>
    <name evidence="3" type="ORF">D7Z94_12780</name>
</gene>
<dbReference type="AlphaFoldDB" id="A0A3B0C873"/>
<dbReference type="Proteomes" id="UP000276603">
    <property type="component" value="Unassembled WGS sequence"/>
</dbReference>
<comment type="similarity">
    <text evidence="2">Belongs to the glycosyl hydrolase 88 family.</text>
</comment>
<dbReference type="InterPro" id="IPR052369">
    <property type="entry name" value="UG_Glycosaminoglycan_Hydrolase"/>
</dbReference>
<dbReference type="Gene3D" id="1.50.10.10">
    <property type="match status" value="1"/>
</dbReference>
<proteinExistence type="inferred from homology"/>
<sequence>MQINPELKTQDLKDKIERLWTLSGQKIKSMASHLEGVSGSPVVTVNGTYEPRSWTDWTQGFQYGSELLQFDATKDAHFLNLGIDHIKAHMPPHISHFGVHDHGFNNLSTYGNWLRLLNEGKVEQNAGAKEFCALALKLSASVQAQRWTSLPEGGFIYSFNGPHSLFVDTMRTIRILVVGHMLGHYSSGENDSKINLLKRAYQHALASAKYSIYYGEGRDTYDVWGRTAHEAIFNTNDGNFRSPSTQQGYSGFSTWTRGLSWAMLGFAEQLEFLQSQEHLPELDELGGKAYIEEVFLKAARATCDFYLENSAIDGIPYWDTGAPGLFHLLDWRNKKSDPFNDYEPIDSSAAAIGAQGLLRLGNYLKVRNKADADTYWSAGLTIADSLFDEPYLSTNENHQGLILHAIYHRPNGWDHIPKGSTIPNGEACMWGDYHTRELALYLGEVIKGDSYYTFFKGITL</sequence>
<dbReference type="InterPro" id="IPR008928">
    <property type="entry name" value="6-hairpin_glycosidase_sf"/>
</dbReference>
<accession>A0A3B0C873</accession>
<dbReference type="PANTHER" id="PTHR36845">
    <property type="entry name" value="HYDROLASE, PUTATIVE (AFU_ORTHOLOGUE AFUA_7G05090)-RELATED"/>
    <property type="match status" value="1"/>
</dbReference>